<proteinExistence type="inferred from homology"/>
<sequence>MSEKYLEILIDYYVKMNMEEFKDIVDGAGEVIVNNDLDFTYEGSHFTKGELALNGTEALKYSRMRYDDPRGDFGPSGVSVKLFKLS</sequence>
<evidence type="ECO:0000256" key="1">
    <source>
        <dbReference type="ARBA" id="ARBA00006068"/>
    </source>
</evidence>
<organism evidence="6 7">
    <name type="scientific">Siminovitchia terrae</name>
    <name type="common">Bacillus terrae</name>
    <dbReference type="NCBI Taxonomy" id="1914933"/>
    <lineage>
        <taxon>Bacteria</taxon>
        <taxon>Bacillati</taxon>
        <taxon>Bacillota</taxon>
        <taxon>Bacilli</taxon>
        <taxon>Bacillales</taxon>
        <taxon>Bacillaceae</taxon>
        <taxon>Siminovitchia</taxon>
    </lineage>
</organism>
<evidence type="ECO:0000256" key="4">
    <source>
        <dbReference type="ARBA" id="ARBA00022989"/>
    </source>
</evidence>
<gene>
    <name evidence="6" type="ORF">J6TS1_48520</name>
</gene>
<dbReference type="PANTHER" id="PTHR33392:SF6">
    <property type="entry name" value="POLYISOPRENYL-TEICHOIC ACID--PEPTIDOGLYCAN TEICHOIC ACID TRANSFERASE TAGU"/>
    <property type="match status" value="1"/>
</dbReference>
<reference evidence="6 7" key="1">
    <citation type="submission" date="2021-03" db="EMBL/GenBank/DDBJ databases">
        <title>Antimicrobial resistance genes in bacteria isolated from Japanese honey, and their potential for conferring macrolide and lincosamide resistance in the American foulbrood pathogen Paenibacillus larvae.</title>
        <authorList>
            <person name="Okamoto M."/>
            <person name="Kumagai M."/>
            <person name="Kanamori H."/>
            <person name="Takamatsu D."/>
        </authorList>
    </citation>
    <scope>NUCLEOTIDE SEQUENCE [LARGE SCALE GENOMIC DNA]</scope>
    <source>
        <strain evidence="6 7">J6TS1</strain>
    </source>
</reference>
<dbReference type="Gene3D" id="3.40.630.190">
    <property type="entry name" value="LCP protein"/>
    <property type="match status" value="1"/>
</dbReference>
<dbReference type="InterPro" id="IPR004474">
    <property type="entry name" value="LytR_CpsA_psr"/>
</dbReference>
<evidence type="ECO:0000313" key="7">
    <source>
        <dbReference type="Proteomes" id="UP000680670"/>
    </source>
</evidence>
<dbReference type="EMBL" id="BORJ01000019">
    <property type="protein sequence ID" value="GIN98982.1"/>
    <property type="molecule type" value="Genomic_DNA"/>
</dbReference>
<accession>A0ABQ4L4N3</accession>
<dbReference type="Proteomes" id="UP000680670">
    <property type="component" value="Unassembled WGS sequence"/>
</dbReference>
<dbReference type="NCBIfam" id="TIGR00350">
    <property type="entry name" value="lytR_cpsA_psr"/>
    <property type="match status" value="1"/>
</dbReference>
<name>A0ABQ4L4N3_SIMTE</name>
<keyword evidence="7" id="KW-1185">Reference proteome</keyword>
<keyword evidence="2" id="KW-0812">Transmembrane</keyword>
<keyword evidence="4" id="KW-0472">Membrane</keyword>
<dbReference type="Pfam" id="PF03816">
    <property type="entry name" value="LytR_cpsA_psr"/>
    <property type="match status" value="1"/>
</dbReference>
<keyword evidence="4" id="KW-1133">Transmembrane helix</keyword>
<comment type="similarity">
    <text evidence="1">Belongs to the LytR/CpsA/Psr (LCP) family.</text>
</comment>
<keyword evidence="3" id="KW-0735">Signal-anchor</keyword>
<evidence type="ECO:0000256" key="2">
    <source>
        <dbReference type="ARBA" id="ARBA00022692"/>
    </source>
</evidence>
<dbReference type="PANTHER" id="PTHR33392">
    <property type="entry name" value="POLYISOPRENYL-TEICHOIC ACID--PEPTIDOGLYCAN TEICHOIC ACID TRANSFERASE TAGU"/>
    <property type="match status" value="1"/>
</dbReference>
<dbReference type="InterPro" id="IPR050922">
    <property type="entry name" value="LytR/CpsA/Psr_CW_biosynth"/>
</dbReference>
<comment type="caution">
    <text evidence="6">The sequence shown here is derived from an EMBL/GenBank/DDBJ whole genome shotgun (WGS) entry which is preliminary data.</text>
</comment>
<evidence type="ECO:0000256" key="3">
    <source>
        <dbReference type="ARBA" id="ARBA00022968"/>
    </source>
</evidence>
<feature type="domain" description="Cell envelope-related transcriptional attenuator" evidence="5">
    <location>
        <begin position="3"/>
        <end position="74"/>
    </location>
</feature>
<evidence type="ECO:0000313" key="6">
    <source>
        <dbReference type="EMBL" id="GIN98982.1"/>
    </source>
</evidence>
<evidence type="ECO:0000259" key="5">
    <source>
        <dbReference type="Pfam" id="PF03816"/>
    </source>
</evidence>
<protein>
    <recommendedName>
        <fullName evidence="5">Cell envelope-related transcriptional attenuator domain-containing protein</fullName>
    </recommendedName>
</protein>